<comment type="similarity">
    <text evidence="1">Belongs to the peptidase U62 family.</text>
</comment>
<dbReference type="Gene3D" id="3.30.2290.10">
    <property type="entry name" value="PmbA/TldD superfamily"/>
    <property type="match status" value="1"/>
</dbReference>
<evidence type="ECO:0000256" key="2">
    <source>
        <dbReference type="SAM" id="MobiDB-lite"/>
    </source>
</evidence>
<evidence type="ECO:0000313" key="7">
    <source>
        <dbReference type="Proteomes" id="UP000092598"/>
    </source>
</evidence>
<dbReference type="GO" id="GO:0006508">
    <property type="term" value="P:proteolysis"/>
    <property type="evidence" value="ECO:0007669"/>
    <property type="project" value="InterPro"/>
</dbReference>
<dbReference type="SMR" id="Q9L6I6"/>
<dbReference type="InterPro" id="IPR035068">
    <property type="entry name" value="TldD/PmbA_N"/>
</dbReference>
<dbReference type="PANTHER" id="PTHR30624:SF10">
    <property type="entry name" value="CONSERVED PROTEIN"/>
    <property type="match status" value="1"/>
</dbReference>
<dbReference type="EMBL" id="CP016438">
    <property type="protein sequence ID" value="ANS62465.1"/>
    <property type="molecule type" value="Genomic_DNA"/>
</dbReference>
<dbReference type="SUPFAM" id="SSF111283">
    <property type="entry name" value="Putative modulator of DNA gyrase, PmbA/TldD"/>
    <property type="match status" value="1"/>
</dbReference>
<proteinExistence type="inferred from homology"/>
<sequence length="483" mass="50605">MTRARRLAAAAFRAAGRHGADHTVVHFDTTAEETTRAAGPSSGHTRQERREAGVRVYRDGAVGVAYGPADDASGLAGLAERACLLAQRSPGDKAPPHRPPEPTARTHRTPLAVDPAAVAVAEREELASEAAARALAVPGCDHAEAELSVHRRTTHLLFADGGDLAKESVQSGGWVRATADGPSGPGIRTYPERTGRHASAGWEHIAALRLPDGATTAAREAVLLSRARPCPEGAGPVVIDSSQLALQLHESVGHPLEEDRILGWEADYAGGSFVTLQDVGHLAYGSEHVSVVADPTGTGAGATPWDDEGTPTAAAPLIERGTLVGLLSSRTVAAASGRPLTAAGARAEGAALPLVRMTNVNLLPGSGTEQDLLDTMGEGLLLTGNHSFSIDDHREVFHFTCELAWRIRGGQRVEPLRGPRYHGRTLDFWRSCAHVAGPEAWTMHSVTFCMKGQPVQTARVGHGAAPALFSHVRYGSVQGGAPG</sequence>
<reference evidence="4" key="2">
    <citation type="submission" date="2003-04" db="EMBL/GenBank/DDBJ databases">
        <authorList>
            <person name="Hola K."/>
            <person name="Janata J."/>
            <person name="Kopecky J."/>
            <person name="Novotna J."/>
            <person name="Najmanova L."/>
            <person name="Spizek J."/>
        </authorList>
    </citation>
    <scope>NUCLEOTIDE SEQUENCE</scope>
    <source>
        <strain evidence="4">ATCC25466</strain>
    </source>
</reference>
<dbReference type="InterPro" id="IPR051463">
    <property type="entry name" value="Peptidase_U62_metallo"/>
</dbReference>
<reference evidence="4" key="1">
    <citation type="journal article" date="2001" name="Antonie Van Leeuwenhoek">
        <title>Putative lmbI and lmbH genes form a single lmbIH ORF in Streptomyces lincolnensis type strain ATCC 25466.</title>
        <authorList>
            <person name="Janata J."/>
            <person name="Najmanova L."/>
            <person name="Novotna J."/>
            <person name="Hola K."/>
            <person name="Felsberg J."/>
            <person name="Spizek J."/>
        </authorList>
    </citation>
    <scope>NUCLEOTIDE SEQUENCE</scope>
    <source>
        <strain evidence="4">ATCC25466</strain>
    </source>
</reference>
<dbReference type="GO" id="GO:0008237">
    <property type="term" value="F:metallopeptidase activity"/>
    <property type="evidence" value="ECO:0007669"/>
    <property type="project" value="InterPro"/>
</dbReference>
<dbReference type="InterPro" id="IPR045569">
    <property type="entry name" value="Metalloprtase-TldD/E_C"/>
</dbReference>
<evidence type="ECO:0000313" key="6">
    <source>
        <dbReference type="EMBL" id="ANS62465.1"/>
    </source>
</evidence>
<dbReference type="GO" id="GO:0005829">
    <property type="term" value="C:cytosol"/>
    <property type="evidence" value="ECO:0007669"/>
    <property type="project" value="TreeGrafter"/>
</dbReference>
<keyword evidence="7" id="KW-1185">Reference proteome</keyword>
<dbReference type="AlphaFoldDB" id="Q9L6I6"/>
<evidence type="ECO:0000256" key="1">
    <source>
        <dbReference type="ARBA" id="ARBA00005836"/>
    </source>
</evidence>
<feature type="region of interest" description="Disordered" evidence="2">
    <location>
        <begin position="88"/>
        <end position="109"/>
    </location>
</feature>
<reference evidence="5" key="3">
    <citation type="journal article" date="2008" name="Folia Microbiol. (Praha)">
        <title>Sequence analysis and heterologous expression of the lincomycin biosynthetic cluster of the type strain Streptomyces lincolnensis ATCC 25466.</title>
        <authorList>
            <person name="Koberska M."/>
            <person name="Kopecky J."/>
            <person name="Olsovska J."/>
            <person name="Jelinkova M."/>
            <person name="Ulanova D."/>
            <person name="Man P."/>
            <person name="Flieger M."/>
            <person name="Janata J."/>
        </authorList>
    </citation>
    <scope>NUCLEOTIDE SEQUENCE</scope>
</reference>
<dbReference type="Pfam" id="PF19289">
    <property type="entry name" value="PmbA_TldD_3rd"/>
    <property type="match status" value="1"/>
</dbReference>
<reference evidence="6 7" key="4">
    <citation type="submission" date="2016-07" db="EMBL/GenBank/DDBJ databases">
        <title>Enhancement of antibiotic productionsby engineered nitrateutilization in actinobacteria.</title>
        <authorList>
            <person name="Meng S.C."/>
        </authorList>
    </citation>
    <scope>NUCLEOTIDE SEQUENCE [LARGE SCALE GENOMIC DNA]</scope>
    <source>
        <strain evidence="6 7">NRRL 2936</strain>
    </source>
</reference>
<protein>
    <submittedName>
        <fullName evidence="4">LmbIH</fullName>
    </submittedName>
</protein>
<feature type="region of interest" description="Disordered" evidence="2">
    <location>
        <begin position="32"/>
        <end position="52"/>
    </location>
</feature>
<name>Q9L6I6_STRLN</name>
<organism evidence="4">
    <name type="scientific">Streptomyces lincolnensis</name>
    <dbReference type="NCBI Taxonomy" id="1915"/>
    <lineage>
        <taxon>Bacteria</taxon>
        <taxon>Bacillati</taxon>
        <taxon>Actinomycetota</taxon>
        <taxon>Actinomycetes</taxon>
        <taxon>Kitasatosporales</taxon>
        <taxon>Streptomycetaceae</taxon>
        <taxon>Streptomyces</taxon>
    </lineage>
</organism>
<evidence type="ECO:0000313" key="5">
    <source>
        <dbReference type="EMBL" id="ABX00605.1"/>
    </source>
</evidence>
<dbReference type="EMBL" id="EU124663">
    <property type="protein sequence ID" value="ABX00605.1"/>
    <property type="molecule type" value="Genomic_DNA"/>
</dbReference>
<evidence type="ECO:0000313" key="4">
    <source>
        <dbReference type="EMBL" id="AAF65318.2"/>
    </source>
</evidence>
<accession>Q9L6I6</accession>
<dbReference type="InterPro" id="IPR036059">
    <property type="entry name" value="TldD/PmbA_sf"/>
</dbReference>
<dbReference type="RefSeq" id="WP_067425634.1">
    <property type="nucleotide sequence ID" value="NZ_CP016438.1"/>
</dbReference>
<dbReference type="Proteomes" id="UP000092598">
    <property type="component" value="Chromosome"/>
</dbReference>
<gene>
    <name evidence="4" type="primary">lmbIH</name>
    <name evidence="6" type="ORF">SLINC_0241</name>
</gene>
<dbReference type="PANTHER" id="PTHR30624">
    <property type="entry name" value="UNCHARACTERIZED PROTEIN TLDD AND PMBA"/>
    <property type="match status" value="1"/>
</dbReference>
<feature type="compositionally biased region" description="Basic and acidic residues" evidence="2">
    <location>
        <begin position="90"/>
        <end position="100"/>
    </location>
</feature>
<dbReference type="EMBL" id="AF234655">
    <property type="protein sequence ID" value="AAF65318.2"/>
    <property type="molecule type" value="Genomic_DNA"/>
</dbReference>
<dbReference type="STRING" id="1915.SLINC_0241"/>
<evidence type="ECO:0000259" key="3">
    <source>
        <dbReference type="Pfam" id="PF19289"/>
    </source>
</evidence>
<feature type="domain" description="Metalloprotease TldD/E C-terminal" evidence="3">
    <location>
        <begin position="233"/>
        <end position="437"/>
    </location>
</feature>
<dbReference type="KEGG" id="sls:SLINC_0241"/>